<evidence type="ECO:0000256" key="9">
    <source>
        <dbReference type="ARBA" id="ARBA00022771"/>
    </source>
</evidence>
<dbReference type="InterPro" id="IPR001841">
    <property type="entry name" value="Znf_RING"/>
</dbReference>
<dbReference type="InterPro" id="IPR031127">
    <property type="entry name" value="E3_UB_ligase_RBR"/>
</dbReference>
<evidence type="ECO:0000256" key="12">
    <source>
        <dbReference type="PROSITE-ProRule" id="PRU00175"/>
    </source>
</evidence>
<evidence type="ECO:0000313" key="15">
    <source>
        <dbReference type="EMBL" id="KAF5807871.1"/>
    </source>
</evidence>
<evidence type="ECO:0000256" key="10">
    <source>
        <dbReference type="ARBA" id="ARBA00022786"/>
    </source>
</evidence>
<evidence type="ECO:0000256" key="4">
    <source>
        <dbReference type="ARBA" id="ARBA00005884"/>
    </source>
</evidence>
<dbReference type="Gene3D" id="3.30.40.10">
    <property type="entry name" value="Zinc/RING finger domain, C3HC4 (zinc finger)"/>
    <property type="match status" value="1"/>
</dbReference>
<feature type="domain" description="RING-type" evidence="13">
    <location>
        <begin position="88"/>
        <end position="135"/>
    </location>
</feature>
<evidence type="ECO:0000256" key="2">
    <source>
        <dbReference type="ARBA" id="ARBA00001947"/>
    </source>
</evidence>
<dbReference type="GO" id="GO:0005737">
    <property type="term" value="C:cytoplasm"/>
    <property type="evidence" value="ECO:0000318"/>
    <property type="project" value="GO_Central"/>
</dbReference>
<dbReference type="PROSITE" id="PS51873">
    <property type="entry name" value="TRIAD"/>
    <property type="match status" value="1"/>
</dbReference>
<evidence type="ECO:0000256" key="6">
    <source>
        <dbReference type="ARBA" id="ARBA00022679"/>
    </source>
</evidence>
<dbReference type="Pfam" id="PF01485">
    <property type="entry name" value="IBR"/>
    <property type="match status" value="1"/>
</dbReference>
<comment type="cofactor">
    <cofactor evidence="2">
        <name>Zn(2+)</name>
        <dbReference type="ChEBI" id="CHEBI:29105"/>
    </cofactor>
</comment>
<proteinExistence type="inferred from homology"/>
<feature type="domain" description="RING-type" evidence="14">
    <location>
        <begin position="84"/>
        <end position="270"/>
    </location>
</feature>
<reference evidence="15" key="1">
    <citation type="journal article" date="2017" name="Nature">
        <title>The sunflower genome provides insights into oil metabolism, flowering and Asterid evolution.</title>
        <authorList>
            <person name="Badouin H."/>
            <person name="Gouzy J."/>
            <person name="Grassa C.J."/>
            <person name="Murat F."/>
            <person name="Staton S.E."/>
            <person name="Cottret L."/>
            <person name="Lelandais-Briere C."/>
            <person name="Owens G.L."/>
            <person name="Carrere S."/>
            <person name="Mayjonade B."/>
            <person name="Legrand L."/>
            <person name="Gill N."/>
            <person name="Kane N.C."/>
            <person name="Bowers J.E."/>
            <person name="Hubner S."/>
            <person name="Bellec A."/>
            <person name="Berard A."/>
            <person name="Berges H."/>
            <person name="Blanchet N."/>
            <person name="Boniface M.C."/>
            <person name="Brunel D."/>
            <person name="Catrice O."/>
            <person name="Chaidir N."/>
            <person name="Claudel C."/>
            <person name="Donnadieu C."/>
            <person name="Faraut T."/>
            <person name="Fievet G."/>
            <person name="Helmstetter N."/>
            <person name="King M."/>
            <person name="Knapp S.J."/>
            <person name="Lai Z."/>
            <person name="Le Paslier M.C."/>
            <person name="Lippi Y."/>
            <person name="Lorenzon L."/>
            <person name="Mandel J.R."/>
            <person name="Marage G."/>
            <person name="Marchand G."/>
            <person name="Marquand E."/>
            <person name="Bret-Mestries E."/>
            <person name="Morien E."/>
            <person name="Nambeesan S."/>
            <person name="Nguyen T."/>
            <person name="Pegot-Espagnet P."/>
            <person name="Pouilly N."/>
            <person name="Raftis F."/>
            <person name="Sallet E."/>
            <person name="Schiex T."/>
            <person name="Thomas J."/>
            <person name="Vandecasteele C."/>
            <person name="Vares D."/>
            <person name="Vear F."/>
            <person name="Vautrin S."/>
            <person name="Crespi M."/>
            <person name="Mangin B."/>
            <person name="Burke J.M."/>
            <person name="Salse J."/>
            <person name="Munos S."/>
            <person name="Vincourt P."/>
            <person name="Rieseberg L.H."/>
            <person name="Langlade N.B."/>
        </authorList>
    </citation>
    <scope>NUCLEOTIDE SEQUENCE</scope>
    <source>
        <tissue evidence="15">Leaves</tissue>
    </source>
</reference>
<dbReference type="Gramene" id="mRNA:HanXRQr2_Chr04g0138961">
    <property type="protein sequence ID" value="CDS:HanXRQr2_Chr04g0138961.1"/>
    <property type="gene ID" value="HanXRQr2_Chr04g0138961"/>
</dbReference>
<keyword evidence="11" id="KW-0862">Zinc</keyword>
<keyword evidence="10" id="KW-0833">Ubl conjugation pathway</keyword>
<evidence type="ECO:0000259" key="14">
    <source>
        <dbReference type="PROSITE" id="PS51873"/>
    </source>
</evidence>
<keyword evidence="8" id="KW-0677">Repeat</keyword>
<dbReference type="CDD" id="cd22582">
    <property type="entry name" value="BRcat_RBR_unk"/>
    <property type="match status" value="1"/>
</dbReference>
<dbReference type="InterPro" id="IPR017907">
    <property type="entry name" value="Znf_RING_CS"/>
</dbReference>
<name>A0A9K3J3W5_HELAN</name>
<dbReference type="InterPro" id="IPR013083">
    <property type="entry name" value="Znf_RING/FYVE/PHD"/>
</dbReference>
<gene>
    <name evidence="15" type="ORF">HanXRQr2_Chr04g0138961</name>
</gene>
<dbReference type="EC" id="2.3.2.31" evidence="5"/>
<dbReference type="PANTHER" id="PTHR11685">
    <property type="entry name" value="RBR FAMILY RING FINGER AND IBR DOMAIN-CONTAINING"/>
    <property type="match status" value="1"/>
</dbReference>
<dbReference type="EMBL" id="MNCJ02000319">
    <property type="protein sequence ID" value="KAF5807871.1"/>
    <property type="molecule type" value="Genomic_DNA"/>
</dbReference>
<accession>A0A9K3J3W5</accession>
<dbReference type="GO" id="GO:0006511">
    <property type="term" value="P:ubiquitin-dependent protein catabolic process"/>
    <property type="evidence" value="ECO:0000318"/>
    <property type="project" value="GO_Central"/>
</dbReference>
<evidence type="ECO:0000256" key="1">
    <source>
        <dbReference type="ARBA" id="ARBA00001798"/>
    </source>
</evidence>
<dbReference type="SUPFAM" id="SSF57850">
    <property type="entry name" value="RING/U-box"/>
    <property type="match status" value="3"/>
</dbReference>
<dbReference type="SMART" id="SM00647">
    <property type="entry name" value="IBR"/>
    <property type="match status" value="1"/>
</dbReference>
<keyword evidence="6" id="KW-0808">Transferase</keyword>
<keyword evidence="16" id="KW-1185">Reference proteome</keyword>
<dbReference type="GO" id="GO:0031624">
    <property type="term" value="F:ubiquitin conjugating enzyme binding"/>
    <property type="evidence" value="ECO:0000318"/>
    <property type="project" value="GO_Central"/>
</dbReference>
<reference evidence="15" key="2">
    <citation type="submission" date="2020-06" db="EMBL/GenBank/DDBJ databases">
        <title>Helianthus annuus Genome sequencing and assembly Release 2.</title>
        <authorList>
            <person name="Gouzy J."/>
            <person name="Langlade N."/>
            <person name="Munos S."/>
        </authorList>
    </citation>
    <scope>NUCLEOTIDE SEQUENCE</scope>
    <source>
        <tissue evidence="15">Leaves</tissue>
    </source>
</reference>
<dbReference type="GO" id="GO:0000151">
    <property type="term" value="C:ubiquitin ligase complex"/>
    <property type="evidence" value="ECO:0000318"/>
    <property type="project" value="GO_Central"/>
</dbReference>
<dbReference type="Proteomes" id="UP000215914">
    <property type="component" value="Unassembled WGS sequence"/>
</dbReference>
<evidence type="ECO:0000313" key="16">
    <source>
        <dbReference type="Proteomes" id="UP000215914"/>
    </source>
</evidence>
<sequence length="270" mass="29821">MQDMADLYLTVDDLYFSALHDNEEIFPISDEKYAEELQLQEALISSSVSLSSPNQNASTVSCSSSSAASASSSTQPLTSPSKSLYSFCGICMDTKTASEMFENTSSVCGHVYCSDCIRGHVAAKIKENVTAVKCPDLNCAGVIGPEACRSIVPKEVLERWENILCESVIMESDKFYCPFKDCSAMLVDDGGVTVTQSECPNCNRLFCAQCKVPWHCGMGCIEYQSFKKGERSPDDILLLDLAKNKKWMKCSKCNYFVEKTEGCQHISCRY</sequence>
<evidence type="ECO:0000256" key="11">
    <source>
        <dbReference type="ARBA" id="ARBA00022833"/>
    </source>
</evidence>
<dbReference type="GO" id="GO:0008270">
    <property type="term" value="F:zinc ion binding"/>
    <property type="evidence" value="ECO:0007669"/>
    <property type="project" value="UniProtKB-KW"/>
</dbReference>
<evidence type="ECO:0000259" key="13">
    <source>
        <dbReference type="PROSITE" id="PS50089"/>
    </source>
</evidence>
<evidence type="ECO:0000256" key="3">
    <source>
        <dbReference type="ARBA" id="ARBA00003976"/>
    </source>
</evidence>
<dbReference type="GO" id="GO:0016567">
    <property type="term" value="P:protein ubiquitination"/>
    <property type="evidence" value="ECO:0007669"/>
    <property type="project" value="InterPro"/>
</dbReference>
<protein>
    <recommendedName>
        <fullName evidence="5">RBR-type E3 ubiquitin transferase</fullName>
        <ecNumber evidence="5">2.3.2.31</ecNumber>
    </recommendedName>
</protein>
<keyword evidence="7" id="KW-0479">Metal-binding</keyword>
<dbReference type="InterPro" id="IPR044066">
    <property type="entry name" value="TRIAD_supradom"/>
</dbReference>
<comment type="catalytic activity">
    <reaction evidence="1">
        <text>[E2 ubiquitin-conjugating enzyme]-S-ubiquitinyl-L-cysteine + [acceptor protein]-L-lysine = [E2 ubiquitin-conjugating enzyme]-L-cysteine + [acceptor protein]-N(6)-ubiquitinyl-L-lysine.</text>
        <dbReference type="EC" id="2.3.2.31"/>
    </reaction>
</comment>
<comment type="similarity">
    <text evidence="4">Belongs to the RBR family. Ariadne subfamily.</text>
</comment>
<dbReference type="Pfam" id="PF13445">
    <property type="entry name" value="zf-RING_UBOX"/>
    <property type="match status" value="1"/>
</dbReference>
<dbReference type="PROSITE" id="PS50089">
    <property type="entry name" value="ZF_RING_2"/>
    <property type="match status" value="1"/>
</dbReference>
<dbReference type="InterPro" id="IPR027370">
    <property type="entry name" value="Znf-RING_euk"/>
</dbReference>
<dbReference type="InterPro" id="IPR002867">
    <property type="entry name" value="IBR_dom"/>
</dbReference>
<evidence type="ECO:0000256" key="7">
    <source>
        <dbReference type="ARBA" id="ARBA00022723"/>
    </source>
</evidence>
<organism evidence="15 16">
    <name type="scientific">Helianthus annuus</name>
    <name type="common">Common sunflower</name>
    <dbReference type="NCBI Taxonomy" id="4232"/>
    <lineage>
        <taxon>Eukaryota</taxon>
        <taxon>Viridiplantae</taxon>
        <taxon>Streptophyta</taxon>
        <taxon>Embryophyta</taxon>
        <taxon>Tracheophyta</taxon>
        <taxon>Spermatophyta</taxon>
        <taxon>Magnoliopsida</taxon>
        <taxon>eudicotyledons</taxon>
        <taxon>Gunneridae</taxon>
        <taxon>Pentapetalae</taxon>
        <taxon>asterids</taxon>
        <taxon>campanulids</taxon>
        <taxon>Asterales</taxon>
        <taxon>Asteraceae</taxon>
        <taxon>Asteroideae</taxon>
        <taxon>Heliantheae alliance</taxon>
        <taxon>Heliantheae</taxon>
        <taxon>Helianthus</taxon>
    </lineage>
</organism>
<keyword evidence="9 12" id="KW-0863">Zinc-finger</keyword>
<dbReference type="FunFam" id="3.30.40.10:FF:000230">
    <property type="entry name" value="RBR-type E3 ubiquitin transferase"/>
    <property type="match status" value="1"/>
</dbReference>
<comment type="caution">
    <text evidence="15">The sequence shown here is derived from an EMBL/GenBank/DDBJ whole genome shotgun (WGS) entry which is preliminary data.</text>
</comment>
<dbReference type="AlphaFoldDB" id="A0A9K3J3W5"/>
<dbReference type="GO" id="GO:0061630">
    <property type="term" value="F:ubiquitin protein ligase activity"/>
    <property type="evidence" value="ECO:0000318"/>
    <property type="project" value="GO_Central"/>
</dbReference>
<dbReference type="PROSITE" id="PS00518">
    <property type="entry name" value="ZF_RING_1"/>
    <property type="match status" value="1"/>
</dbReference>
<evidence type="ECO:0000256" key="5">
    <source>
        <dbReference type="ARBA" id="ARBA00012251"/>
    </source>
</evidence>
<comment type="function">
    <text evidence="3">Might act as an E3 ubiquitin-protein ligase, or as part of E3 complex, which accepts ubiquitin from specific E2 ubiquitin-conjugating enzymes and then transfers it to substrates.</text>
</comment>
<evidence type="ECO:0000256" key="8">
    <source>
        <dbReference type="ARBA" id="ARBA00022737"/>
    </source>
</evidence>